<dbReference type="PANTHER" id="PTHR21240:SF19">
    <property type="entry name" value="CATALYTIC_ HYDROLASE"/>
    <property type="match status" value="1"/>
</dbReference>
<name>A0ABZ1HQ92_STRPH</name>
<dbReference type="InterPro" id="IPR032466">
    <property type="entry name" value="Metal_Hydrolase"/>
</dbReference>
<dbReference type="InterPro" id="IPR006680">
    <property type="entry name" value="Amidohydro-rel"/>
</dbReference>
<proteinExistence type="predicted"/>
<dbReference type="SUPFAM" id="SSF51556">
    <property type="entry name" value="Metallo-dependent hydrolases"/>
    <property type="match status" value="1"/>
</dbReference>
<protein>
    <submittedName>
        <fullName evidence="3">Amidohydrolase family protein</fullName>
    </submittedName>
</protein>
<sequence>MSVSTDGRTRRVIDVCALVLDRECWRTYFRALSAVAPAYLRAFGRHATAVFGVEHAAFRARLDAGDQEGAIDLLIAGRPDRTDVPALLRDMDRDGVAHQVLMSCGGTTDDGDDVNSRVAAVAAKVPDRLQAWAGLDLTDPERALAELERCHALGMRGFAVTPFWQGIDPRDASYDPVYRRAQELGMPLWLHTGHHFSRYAAELCHPRNVDWIARRHPGLRIVAGHAAWPWVLEMISIAQRHRHVHLDISSHRPLWMGRPGSGWEPLVLYGGSTLRDRVLFGSATWVNADPVGTLAGQVAALGLGDDVTDAWLYGNAARLLGLTTHPRP</sequence>
<dbReference type="Gene3D" id="3.20.20.140">
    <property type="entry name" value="Metal-dependent hydrolases"/>
    <property type="match status" value="1"/>
</dbReference>
<gene>
    <name evidence="3" type="ORF">OHB35_50175</name>
</gene>
<keyword evidence="1" id="KW-0456">Lyase</keyword>
<evidence type="ECO:0000313" key="3">
    <source>
        <dbReference type="EMBL" id="WSD20772.1"/>
    </source>
</evidence>
<keyword evidence="4" id="KW-1185">Reference proteome</keyword>
<dbReference type="Proteomes" id="UP001340816">
    <property type="component" value="Chromosome"/>
</dbReference>
<evidence type="ECO:0000313" key="4">
    <source>
        <dbReference type="Proteomes" id="UP001340816"/>
    </source>
</evidence>
<reference evidence="3 4" key="1">
    <citation type="submission" date="2022-10" db="EMBL/GenBank/DDBJ databases">
        <title>The complete genomes of actinobacterial strains from the NBC collection.</title>
        <authorList>
            <person name="Joergensen T.S."/>
            <person name="Alvarez Arevalo M."/>
            <person name="Sterndorff E.B."/>
            <person name="Faurdal D."/>
            <person name="Vuksanovic O."/>
            <person name="Mourched A.-S."/>
            <person name="Charusanti P."/>
            <person name="Shaw S."/>
            <person name="Blin K."/>
            <person name="Weber T."/>
        </authorList>
    </citation>
    <scope>NUCLEOTIDE SEQUENCE [LARGE SCALE GENOMIC DNA]</scope>
    <source>
        <strain evidence="3 4">NBC 01752</strain>
    </source>
</reference>
<evidence type="ECO:0000259" key="2">
    <source>
        <dbReference type="Pfam" id="PF04909"/>
    </source>
</evidence>
<dbReference type="PANTHER" id="PTHR21240">
    <property type="entry name" value="2-AMINO-3-CARBOXYLMUCONATE-6-SEMIALDEHYDE DECARBOXYLASE"/>
    <property type="match status" value="1"/>
</dbReference>
<dbReference type="InterPro" id="IPR032465">
    <property type="entry name" value="ACMSD"/>
</dbReference>
<dbReference type="EMBL" id="CP109135">
    <property type="protein sequence ID" value="WSD20772.1"/>
    <property type="molecule type" value="Genomic_DNA"/>
</dbReference>
<dbReference type="RefSeq" id="WP_326762392.1">
    <property type="nucleotide sequence ID" value="NZ_CP109135.1"/>
</dbReference>
<evidence type="ECO:0000256" key="1">
    <source>
        <dbReference type="ARBA" id="ARBA00023239"/>
    </source>
</evidence>
<accession>A0ABZ1HQ92</accession>
<dbReference type="Pfam" id="PF04909">
    <property type="entry name" value="Amidohydro_2"/>
    <property type="match status" value="1"/>
</dbReference>
<feature type="domain" description="Amidohydrolase-related" evidence="2">
    <location>
        <begin position="110"/>
        <end position="322"/>
    </location>
</feature>
<organism evidence="3 4">
    <name type="scientific">Streptomyces phaeochromogenes</name>
    <dbReference type="NCBI Taxonomy" id="1923"/>
    <lineage>
        <taxon>Bacteria</taxon>
        <taxon>Bacillati</taxon>
        <taxon>Actinomycetota</taxon>
        <taxon>Actinomycetes</taxon>
        <taxon>Kitasatosporales</taxon>
        <taxon>Streptomycetaceae</taxon>
        <taxon>Streptomyces</taxon>
        <taxon>Streptomyces phaeochromogenes group</taxon>
    </lineage>
</organism>